<accession>A0AAV4WMS4</accession>
<organism evidence="1 2">
    <name type="scientific">Caerostris extrusa</name>
    <name type="common">Bark spider</name>
    <name type="synonym">Caerostris bankana</name>
    <dbReference type="NCBI Taxonomy" id="172846"/>
    <lineage>
        <taxon>Eukaryota</taxon>
        <taxon>Metazoa</taxon>
        <taxon>Ecdysozoa</taxon>
        <taxon>Arthropoda</taxon>
        <taxon>Chelicerata</taxon>
        <taxon>Arachnida</taxon>
        <taxon>Araneae</taxon>
        <taxon>Araneomorphae</taxon>
        <taxon>Entelegynae</taxon>
        <taxon>Araneoidea</taxon>
        <taxon>Araneidae</taxon>
        <taxon>Caerostris</taxon>
    </lineage>
</organism>
<proteinExistence type="predicted"/>
<evidence type="ECO:0000313" key="2">
    <source>
        <dbReference type="Proteomes" id="UP001054945"/>
    </source>
</evidence>
<reference evidence="1 2" key="1">
    <citation type="submission" date="2021-06" db="EMBL/GenBank/DDBJ databases">
        <title>Caerostris extrusa draft genome.</title>
        <authorList>
            <person name="Kono N."/>
            <person name="Arakawa K."/>
        </authorList>
    </citation>
    <scope>NUCLEOTIDE SEQUENCE [LARGE SCALE GENOMIC DNA]</scope>
</reference>
<keyword evidence="2" id="KW-1185">Reference proteome</keyword>
<protein>
    <submittedName>
        <fullName evidence="1">Uncharacterized protein</fullName>
    </submittedName>
</protein>
<dbReference type="Proteomes" id="UP001054945">
    <property type="component" value="Unassembled WGS sequence"/>
</dbReference>
<name>A0AAV4WMS4_CAEEX</name>
<evidence type="ECO:0000313" key="1">
    <source>
        <dbReference type="EMBL" id="GIY84112.1"/>
    </source>
</evidence>
<gene>
    <name evidence="1" type="ORF">CEXT_227491</name>
</gene>
<sequence>MHHQADSGFNVIAAELSAYSFTNSSLSVVDSFKLKCQLAGTVKGLLEMVEVECILNDNSVKTPERCLLQIDSERLKDLQNLKTPERCLQIDSECLKGLRKFKTLDRGLLQIDSEWLKDLNKGRSRLVIFSDFTSLRTLNLERPGLREGRSNVGSEIPCLISDRRLRYFGKVRNLMPGRLARLIEVLRFGSFGFLSNWSEVEKWFIYSTSRHISGSDFQFFKYCVVE</sequence>
<dbReference type="AlphaFoldDB" id="A0AAV4WMS4"/>
<comment type="caution">
    <text evidence="1">The sequence shown here is derived from an EMBL/GenBank/DDBJ whole genome shotgun (WGS) entry which is preliminary data.</text>
</comment>
<dbReference type="EMBL" id="BPLR01016470">
    <property type="protein sequence ID" value="GIY84112.1"/>
    <property type="molecule type" value="Genomic_DNA"/>
</dbReference>